<dbReference type="EMBL" id="ANKC01000389">
    <property type="protein sequence ID" value="EPC81603.1"/>
    <property type="molecule type" value="Genomic_DNA"/>
</dbReference>
<gene>
    <name evidence="2" type="ORF">Lpp126_05635</name>
</gene>
<feature type="region of interest" description="Disordered" evidence="1">
    <location>
        <begin position="115"/>
        <end position="142"/>
    </location>
</feature>
<evidence type="ECO:0000256" key="1">
    <source>
        <dbReference type="SAM" id="MobiDB-lite"/>
    </source>
</evidence>
<comment type="caution">
    <text evidence="2">The sequence shown here is derived from an EMBL/GenBank/DDBJ whole genome shotgun (WGS) entry which is preliminary data.</text>
</comment>
<name>S2SPY0_LACPA</name>
<dbReference type="PATRIC" id="fig|1256206.3.peg.869"/>
<reference evidence="2 3" key="1">
    <citation type="journal article" date="2013" name="PLoS ONE">
        <title>Lactobacillus paracasei comparative genomics: towards species pan-genome definition and exploitation of diversity.</title>
        <authorList>
            <person name="Smokvina T."/>
            <person name="Wels M."/>
            <person name="Polka J."/>
            <person name="Chervaux C."/>
            <person name="Brisse S."/>
            <person name="Boekhorst J."/>
            <person name="van Hylckama Vlieg J.E."/>
            <person name="Siezen R.J."/>
        </authorList>
    </citation>
    <scope>NUCLEOTIDE SEQUENCE [LARGE SCALE GENOMIC DNA]</scope>
    <source>
        <strain evidence="2 3">Lpp126</strain>
    </source>
</reference>
<dbReference type="AlphaFoldDB" id="S2SPY0"/>
<dbReference type="Proteomes" id="UP000014243">
    <property type="component" value="Unassembled WGS sequence"/>
</dbReference>
<protein>
    <submittedName>
        <fullName evidence="2">Uncharacterized protein</fullName>
    </submittedName>
</protein>
<evidence type="ECO:0000313" key="3">
    <source>
        <dbReference type="Proteomes" id="UP000014243"/>
    </source>
</evidence>
<evidence type="ECO:0000313" key="2">
    <source>
        <dbReference type="EMBL" id="EPC81603.1"/>
    </source>
</evidence>
<feature type="compositionally biased region" description="Basic and acidic residues" evidence="1">
    <location>
        <begin position="133"/>
        <end position="142"/>
    </location>
</feature>
<accession>S2SPY0</accession>
<sequence>MNRTKQSFSGTSPLIPVADLSSRQLTTGFIKRLLARWYWLDTHANDLTESDTAALAKLYELLSALPENDVNILAARFYHAKPLTATKMAREQGRSLTAFLSSEAHIIVKMAAGITSQRPRGQPNGRTAKATTHAKDERKTQI</sequence>
<proteinExistence type="predicted"/>
<organism evidence="2 3">
    <name type="scientific">Lacticaseibacillus paracasei subsp. paracasei Lpp126</name>
    <dbReference type="NCBI Taxonomy" id="1256206"/>
    <lineage>
        <taxon>Bacteria</taxon>
        <taxon>Bacillati</taxon>
        <taxon>Bacillota</taxon>
        <taxon>Bacilli</taxon>
        <taxon>Lactobacillales</taxon>
        <taxon>Lactobacillaceae</taxon>
        <taxon>Lacticaseibacillus</taxon>
    </lineage>
</organism>